<dbReference type="CDD" id="cd20779">
    <property type="entry name" value="8prop_hemeD1_NirS"/>
    <property type="match status" value="1"/>
</dbReference>
<dbReference type="GO" id="GO:0020037">
    <property type="term" value="F:heme binding"/>
    <property type="evidence" value="ECO:0007669"/>
    <property type="project" value="InterPro"/>
</dbReference>
<dbReference type="GO" id="GO:0009055">
    <property type="term" value="F:electron transfer activity"/>
    <property type="evidence" value="ECO:0007669"/>
    <property type="project" value="InterPro"/>
</dbReference>
<keyword evidence="5" id="KW-0732">Signal</keyword>
<dbReference type="InterPro" id="IPR036909">
    <property type="entry name" value="Cyt_c-like_dom_sf"/>
</dbReference>
<evidence type="ECO:0000256" key="5">
    <source>
        <dbReference type="SAM" id="SignalP"/>
    </source>
</evidence>
<dbReference type="STRING" id="671143.DAMO_2415"/>
<dbReference type="InterPro" id="IPR003143">
    <property type="entry name" value="Cyt_cd1_C_sf"/>
</dbReference>
<feature type="chain" id="PRO_5003074606" evidence="5">
    <location>
        <begin position="25"/>
        <end position="546"/>
    </location>
</feature>
<dbReference type="Pfam" id="PF13442">
    <property type="entry name" value="Cytochrome_CBB3"/>
    <property type="match status" value="1"/>
</dbReference>
<evidence type="ECO:0000256" key="1">
    <source>
        <dbReference type="ARBA" id="ARBA00022617"/>
    </source>
</evidence>
<keyword evidence="1 4" id="KW-0349">Heme</keyword>
<dbReference type="Pfam" id="PF02239">
    <property type="entry name" value="Cytochrom_D1"/>
    <property type="match status" value="1"/>
</dbReference>
<protein>
    <submittedName>
        <fullName evidence="7">Nitrite reductase, cytochrome cd1 type</fullName>
        <ecNumber evidence="7">1.7.2.1</ecNumber>
    </submittedName>
</protein>
<dbReference type="eggNOG" id="COG2010">
    <property type="taxonomic scope" value="Bacteria"/>
</dbReference>
<dbReference type="EMBL" id="FP565575">
    <property type="protein sequence ID" value="CBE69462.1"/>
    <property type="molecule type" value="Genomic_DNA"/>
</dbReference>
<dbReference type="Gene3D" id="1.10.760.10">
    <property type="entry name" value="Cytochrome c-like domain"/>
    <property type="match status" value="1"/>
</dbReference>
<feature type="signal peptide" evidence="5">
    <location>
        <begin position="1"/>
        <end position="24"/>
    </location>
</feature>
<dbReference type="SUPFAM" id="SSF51004">
    <property type="entry name" value="C-terminal (heme d1) domain of cytochrome cd1-nitrite reductase"/>
    <property type="match status" value="1"/>
</dbReference>
<gene>
    <name evidence="7" type="primary">nirS</name>
    <name evidence="7" type="ORF">DAMO_2415</name>
</gene>
<evidence type="ECO:0000313" key="7">
    <source>
        <dbReference type="EMBL" id="CBE69462.1"/>
    </source>
</evidence>
<keyword evidence="7" id="KW-0560">Oxidoreductase</keyword>
<accession>D5MIV5</accession>
<dbReference type="KEGG" id="mox:DAMO_2415"/>
<dbReference type="InterPro" id="IPR011048">
    <property type="entry name" value="Haem_d1_sf"/>
</dbReference>
<evidence type="ECO:0000259" key="6">
    <source>
        <dbReference type="PROSITE" id="PS51007"/>
    </source>
</evidence>
<name>D5MIV5_METO1</name>
<dbReference type="EC" id="1.7.2.1" evidence="7"/>
<feature type="domain" description="Cytochrome c" evidence="6">
    <location>
        <begin position="40"/>
        <end position="119"/>
    </location>
</feature>
<dbReference type="SUPFAM" id="SSF46626">
    <property type="entry name" value="Cytochrome c"/>
    <property type="match status" value="1"/>
</dbReference>
<proteinExistence type="predicted"/>
<evidence type="ECO:0000256" key="2">
    <source>
        <dbReference type="ARBA" id="ARBA00022723"/>
    </source>
</evidence>
<dbReference type="InterPro" id="IPR009056">
    <property type="entry name" value="Cyt_c-like_dom"/>
</dbReference>
<evidence type="ECO:0000256" key="4">
    <source>
        <dbReference type="PROSITE-ProRule" id="PRU00433"/>
    </source>
</evidence>
<dbReference type="GO" id="GO:0046872">
    <property type="term" value="F:metal ion binding"/>
    <property type="evidence" value="ECO:0007669"/>
    <property type="project" value="UniProtKB-KW"/>
</dbReference>
<dbReference type="GO" id="GO:0050421">
    <property type="term" value="F:nitrite reductase (NO-forming) activity"/>
    <property type="evidence" value="ECO:0007669"/>
    <property type="project" value="UniProtKB-EC"/>
</dbReference>
<evidence type="ECO:0000256" key="3">
    <source>
        <dbReference type="ARBA" id="ARBA00023004"/>
    </source>
</evidence>
<dbReference type="PROSITE" id="PS51007">
    <property type="entry name" value="CYTC"/>
    <property type="match status" value="1"/>
</dbReference>
<dbReference type="HOGENOM" id="CLU_025262_0_0_0"/>
<evidence type="ECO:0000313" key="8">
    <source>
        <dbReference type="Proteomes" id="UP000006898"/>
    </source>
</evidence>
<keyword evidence="2 4" id="KW-0479">Metal-binding</keyword>
<dbReference type="AlphaFoldDB" id="D5MIV5"/>
<dbReference type="Gene3D" id="2.140.10.20">
    <property type="entry name" value="C-terminal (heme d1) domain of cytochrome cd1-nitrite reductase"/>
    <property type="match status" value="1"/>
</dbReference>
<sequence length="546" mass="60582">MTTRTKLTVLTVALGMLWTVPVLAAEAPPALPPAPPLAPGELEAAKQIYFDRCAGCHGVLRKGATGPQLLPAKTRALTTPVLKAFIVNGTGGGMPDWGRQGILTDAESDLMARYIQHDPPTPPELSMADMKKSWNLIVPPDKRPTKPEHNRDWQNFFAVTLRDAGQVAIIDGDTKEIVNTVKTGFAVHISRSSFSGRYMYTIGRDGRATMIDLWMKVPDKIAEIKPCSDARSIDTSKYKGKLGDFTDKLAVIGCYWPPQIIVTDGNTLEPLKVISSRSMTYDTMEYHPEPRVASIVASHFKPEWVINIKETGLIWLVDYSDLKNLKMTQIQGEKFLHDGGWDSTKRYFMVAANMANKVVVIDVEKGKLEAIFESGIKPHPGRGANWIDPKFGPVNGTPHLGEGKIAVYGTDPAKHKESAWKKVRDLKTLGGGGLFIKTHPKSKNVWVDHALNGDPAIQKQVCVFEKANPEKDPKCWKVSDKGRAVHFEFNKAGDEVWISVWGKKDGKSEIVVYDDKTLQEKARIDDPRIITPTGKFNVYNTVKDIY</sequence>
<keyword evidence="3 4" id="KW-0408">Iron</keyword>
<reference evidence="7 8" key="1">
    <citation type="journal article" date="2010" name="Nature">
        <title>Nitrite-driven anaerobic methane oxidation by oxygenic bacteria.</title>
        <authorList>
            <person name="Ettwig K.F."/>
            <person name="Butler M.K."/>
            <person name="Le Paslier D."/>
            <person name="Pelletier E."/>
            <person name="Mangenot S."/>
            <person name="Kuypers M.M.M."/>
            <person name="Schreiber F."/>
            <person name="Dutilh B.E."/>
            <person name="Zedelius J."/>
            <person name="de Beer D."/>
            <person name="Gloerich J."/>
            <person name="Wessels H.J.C.T."/>
            <person name="van Allen T."/>
            <person name="Luesken F."/>
            <person name="Wu M."/>
            <person name="van de Pas-Schoonen K.T."/>
            <person name="Op den Camp H.J.M."/>
            <person name="Janssen-Megens E.M."/>
            <person name="Francoijs K-J."/>
            <person name="Stunnenberg H."/>
            <person name="Weissenbach J."/>
            <person name="Jetten M.S.M."/>
            <person name="Strous M."/>
        </authorList>
    </citation>
    <scope>NUCLEOTIDE SEQUENCE [LARGE SCALE GENOMIC DNA]</scope>
</reference>
<dbReference type="PATRIC" id="fig|671143.5.peg.2126"/>
<organism evidence="7 8">
    <name type="scientific">Methylomirabilis oxygeniifera</name>
    <dbReference type="NCBI Taxonomy" id="671143"/>
    <lineage>
        <taxon>Bacteria</taxon>
        <taxon>Candidatus Methylomirabilota</taxon>
        <taxon>Candidatus Methylomirabilia</taxon>
        <taxon>Candidatus Methylomirabilales</taxon>
        <taxon>Candidatus Methylomirabilaceae</taxon>
        <taxon>Candidatus Methylomirabilis</taxon>
    </lineage>
</organism>
<dbReference type="Proteomes" id="UP000006898">
    <property type="component" value="Chromosome"/>
</dbReference>